<name>A0AAV7XIV6_9NEOP</name>
<feature type="compositionally biased region" description="Polar residues" evidence="6">
    <location>
        <begin position="257"/>
        <end position="268"/>
    </location>
</feature>
<protein>
    <recommendedName>
        <fullName evidence="7">Cytoskeleton-associated protein 2 C-terminal domain-containing protein</fullName>
    </recommendedName>
</protein>
<feature type="domain" description="Cytoskeleton-associated protein 2 C-terminal" evidence="7">
    <location>
        <begin position="411"/>
        <end position="494"/>
    </location>
</feature>
<dbReference type="AlphaFoldDB" id="A0AAV7XIV6"/>
<evidence type="ECO:0000313" key="9">
    <source>
        <dbReference type="Proteomes" id="UP001075354"/>
    </source>
</evidence>
<feature type="compositionally biased region" description="Basic residues" evidence="6">
    <location>
        <begin position="132"/>
        <end position="145"/>
    </location>
</feature>
<feature type="region of interest" description="Disordered" evidence="6">
    <location>
        <begin position="112"/>
        <end position="145"/>
    </location>
</feature>
<comment type="caution">
    <text evidence="8">The sequence shown here is derived from an EMBL/GenBank/DDBJ whole genome shotgun (WGS) entry which is preliminary data.</text>
</comment>
<accession>A0AAV7XIV6</accession>
<keyword evidence="5" id="KW-0206">Cytoskeleton</keyword>
<dbReference type="Pfam" id="PF15297">
    <property type="entry name" value="CKAP2_C"/>
    <property type="match status" value="1"/>
</dbReference>
<evidence type="ECO:0000256" key="5">
    <source>
        <dbReference type="ARBA" id="ARBA00023212"/>
    </source>
</evidence>
<dbReference type="GO" id="GO:0005856">
    <property type="term" value="C:cytoskeleton"/>
    <property type="evidence" value="ECO:0007669"/>
    <property type="project" value="UniProtKB-SubCell"/>
</dbReference>
<evidence type="ECO:0000256" key="6">
    <source>
        <dbReference type="SAM" id="MobiDB-lite"/>
    </source>
</evidence>
<reference evidence="8" key="1">
    <citation type="submission" date="2022-12" db="EMBL/GenBank/DDBJ databases">
        <title>Chromosome-level genome assembly of the bean flower thrips Megalurothrips usitatus.</title>
        <authorList>
            <person name="Ma L."/>
            <person name="Liu Q."/>
            <person name="Li H."/>
            <person name="Cai W."/>
        </authorList>
    </citation>
    <scope>NUCLEOTIDE SEQUENCE</scope>
    <source>
        <strain evidence="8">Cailab_2022a</strain>
    </source>
</reference>
<gene>
    <name evidence="8" type="ORF">ONE63_009655</name>
</gene>
<dbReference type="EMBL" id="JAPTSV010000008">
    <property type="protein sequence ID" value="KAJ1524779.1"/>
    <property type="molecule type" value="Genomic_DNA"/>
</dbReference>
<dbReference type="InterPro" id="IPR029197">
    <property type="entry name" value="CKAP2_C"/>
</dbReference>
<feature type="region of interest" description="Disordered" evidence="6">
    <location>
        <begin position="212"/>
        <end position="292"/>
    </location>
</feature>
<keyword evidence="9" id="KW-1185">Reference proteome</keyword>
<evidence type="ECO:0000259" key="7">
    <source>
        <dbReference type="Pfam" id="PF15297"/>
    </source>
</evidence>
<feature type="region of interest" description="Disordered" evidence="6">
    <location>
        <begin position="342"/>
        <end position="364"/>
    </location>
</feature>
<dbReference type="Proteomes" id="UP001075354">
    <property type="component" value="Chromosome 8"/>
</dbReference>
<evidence type="ECO:0000256" key="4">
    <source>
        <dbReference type="ARBA" id="ARBA00022553"/>
    </source>
</evidence>
<feature type="compositionally biased region" description="Polar residues" evidence="6">
    <location>
        <begin position="113"/>
        <end position="131"/>
    </location>
</feature>
<comment type="subcellular location">
    <subcellularLocation>
        <location evidence="1">Cytoplasm</location>
        <location evidence="1">Cytoskeleton</location>
    </subcellularLocation>
</comment>
<feature type="compositionally biased region" description="Polar residues" evidence="6">
    <location>
        <begin position="228"/>
        <end position="242"/>
    </location>
</feature>
<keyword evidence="4" id="KW-0597">Phosphoprotein</keyword>
<evidence type="ECO:0000256" key="3">
    <source>
        <dbReference type="ARBA" id="ARBA00022490"/>
    </source>
</evidence>
<sequence>MAPFPRPATQSTGVAGRQVQSKILSRFAQTSDVNIEEQRRQFREARQARELERLVKLRDCRLKNSSAAASNVSATVSITSSSSSLSRVVPPKLGVAAKQGLSLAKAAREPCFSRSQAPARTTSYGNSSTSSRKPRRSQGGRKSILKLKVDSKVAAKAQKLVRKFPKAEVKLTKTTQLRMLKSDPLLELSQFSKSLSNHIVMPLPTYIPKYHNDKKSSFNSKQDVDRNVNPQSSKSDQETQSKVTKKISFVSPPGKVPSSSALDQQSPSRIPVSTFGNSFKKPSTTPKPSPLRKRLSEWLEKRNHSLDNFKHLKCFGILGPVVKRPQTPFRKNLLSTSTLRAIPERKESSPLKVQDSGDDTDDNGQMNTTFTLEEEDKENICHGGNEQVELDQVEIPQQPQAEHAEGLKDFDQAHGVLSELHKLIQMGYPVDQCQLWLRAIRRRFPQCGDEASYWECLASLEESRGDLQTAVSCYERALIQGAQDSVQNSLDELLKKMSALNIVPIVNTTLQQKNSKSHKNVMLESSNIIKVSAIQFAVQEKCSSSKKNELLNDSSDLVFTATPVRRSVRLAATPKKGTPGVTCVRSLEFLEPEVRNALVFHNNSALEPKD</sequence>
<evidence type="ECO:0000256" key="1">
    <source>
        <dbReference type="ARBA" id="ARBA00004245"/>
    </source>
</evidence>
<organism evidence="8 9">
    <name type="scientific">Megalurothrips usitatus</name>
    <name type="common">bean blossom thrips</name>
    <dbReference type="NCBI Taxonomy" id="439358"/>
    <lineage>
        <taxon>Eukaryota</taxon>
        <taxon>Metazoa</taxon>
        <taxon>Ecdysozoa</taxon>
        <taxon>Arthropoda</taxon>
        <taxon>Hexapoda</taxon>
        <taxon>Insecta</taxon>
        <taxon>Pterygota</taxon>
        <taxon>Neoptera</taxon>
        <taxon>Paraneoptera</taxon>
        <taxon>Thysanoptera</taxon>
        <taxon>Terebrantia</taxon>
        <taxon>Thripoidea</taxon>
        <taxon>Thripidae</taxon>
        <taxon>Megalurothrips</taxon>
    </lineage>
</organism>
<proteinExistence type="inferred from homology"/>
<feature type="compositionally biased region" description="Basic and acidic residues" evidence="6">
    <location>
        <begin position="212"/>
        <end position="226"/>
    </location>
</feature>
<evidence type="ECO:0000313" key="8">
    <source>
        <dbReference type="EMBL" id="KAJ1524779.1"/>
    </source>
</evidence>
<keyword evidence="3" id="KW-0963">Cytoplasm</keyword>
<evidence type="ECO:0000256" key="2">
    <source>
        <dbReference type="ARBA" id="ARBA00009468"/>
    </source>
</evidence>
<comment type="similarity">
    <text evidence="2">Belongs to the CKAP2 family.</text>
</comment>